<dbReference type="PANTHER" id="PTHR24252">
    <property type="entry name" value="ACROSIN-RELATED"/>
    <property type="match status" value="1"/>
</dbReference>
<dbReference type="PROSITE" id="PS00134">
    <property type="entry name" value="TRYPSIN_HIS"/>
    <property type="match status" value="3"/>
</dbReference>
<comment type="caution">
    <text evidence="7">Lacks conserved residue(s) required for the propagation of feature annotation.</text>
</comment>
<dbReference type="SMART" id="SM00020">
    <property type="entry name" value="Tryp_SPc"/>
    <property type="match status" value="3"/>
</dbReference>
<dbReference type="InterPro" id="IPR002172">
    <property type="entry name" value="LDrepeatLR_classA_rpt"/>
</dbReference>
<keyword evidence="11" id="KW-1185">Reference proteome</keyword>
<dbReference type="PROSITE" id="PS50068">
    <property type="entry name" value="LDLRA_2"/>
    <property type="match status" value="1"/>
</dbReference>
<dbReference type="InterPro" id="IPR009003">
    <property type="entry name" value="Peptidase_S1_PA"/>
</dbReference>
<feature type="disulfide bond" evidence="7">
    <location>
        <begin position="12"/>
        <end position="30"/>
    </location>
</feature>
<sequence>NFAADKCPGFACWEGTCILKSQHCDGVKDCKDDSDEIQCGEFDLIPRGVLGENHRIVGGNEAKPGSWPWQAALVRTSTSLPFCGGSIISPRAILTAGHCLDRFSRVVYVGRYVAAGNAGEALMNVVNITIHPKYNPVTLDNDIAILKLEKSIVYNSTIRPICYNDFGVVTEGTTCVATGFGQLQSNSNLYPTMLNQVRLPVFSNADCNKAYAGSPSIPEQQICAGSNKGGVDTCQGDSGGPLVCLIGESTWHQVGITSFGKGCGSSQFPGVYTRVAYYADWIDSDTTLTNLPLDTTLTSFPLDTTLTSLVQAILNTPVAQVALDLHTPVLLSWIQLTLLCEMQAKQVMTMPVNHRIVGGNEAIPGSWPWHAALVRSSTSFPFCGGSIISPRAILTAAHCLENFTSPMLKIYVGRHVAAGNSGEALMNVLEITTHPKYNNLTLDNDIAILRLEKSIVYTSTIRPICYNDFGVVTEGTTCVATGFGLLQSKLKLYPTKLNQVRLPVISNANCNLYGGFLNMKKRICAGSKRGGVDTCQGDSGGPLVCLIGESTWHQVGITSFGIECGSPRYPGVYTRVPYYADWIDSDTTLTSRPLDTTLTTRPLDTTLTSRPLDTTLTSHPLDTTLTSLDTTLTSHPLDTTLTSLDTTLTSRPLDTTLTSRPLDTTLTSRPLDTTLTNACCSRNHRIVGGNEAKPGSWPWHAALVDSSSSLPFCGGSIISPRAILTAAHCLERLSRPSSVKVYVGRYAAAGNAGEALMNVVEITIHPKYDPVTLDNDIAILRLEKSIVYTSTIRPICYNDFGVVTEGTTCVATGFGQLQSNSDLYQTMLNQVRLPVMSYAECRRAYAGLYIIKKKHICIGSIQGAEGPCKGDSGGPLVCLIGESTWHQVGITSFGNECGSPRYPGVYTRVPYYADWIDSGIVL</sequence>
<keyword evidence="6 7" id="KW-1015">Disulfide bond</keyword>
<evidence type="ECO:0000256" key="8">
    <source>
        <dbReference type="RuleBase" id="RU363034"/>
    </source>
</evidence>
<keyword evidence="2" id="KW-0964">Secreted</keyword>
<evidence type="ECO:0000256" key="4">
    <source>
        <dbReference type="ARBA" id="ARBA00022801"/>
    </source>
</evidence>
<dbReference type="Proteomes" id="UP000007875">
    <property type="component" value="Unassembled WGS sequence"/>
</dbReference>
<dbReference type="GO" id="GO:0006508">
    <property type="term" value="P:proteolysis"/>
    <property type="evidence" value="ECO:0007669"/>
    <property type="project" value="UniProtKB-KW"/>
</dbReference>
<feature type="domain" description="Peptidase S1" evidence="9">
    <location>
        <begin position="56"/>
        <end position="287"/>
    </location>
</feature>
<dbReference type="PRINTS" id="PR00722">
    <property type="entry name" value="CHYMOTRYPSIN"/>
</dbReference>
<keyword evidence="5 8" id="KW-0720">Serine protease</keyword>
<dbReference type="InterPro" id="IPR033116">
    <property type="entry name" value="TRYPSIN_SER"/>
</dbReference>
<dbReference type="HOGENOM" id="CLU_004497_2_1_1"/>
<dbReference type="STRING" id="51511.ENSCSAVP00000001467"/>
<dbReference type="CDD" id="cd00112">
    <property type="entry name" value="LDLa"/>
    <property type="match status" value="1"/>
</dbReference>
<evidence type="ECO:0000313" key="11">
    <source>
        <dbReference type="Proteomes" id="UP000007875"/>
    </source>
</evidence>
<dbReference type="PROSITE" id="PS01209">
    <property type="entry name" value="LDLRA_1"/>
    <property type="match status" value="1"/>
</dbReference>
<dbReference type="SUPFAM" id="SSF57424">
    <property type="entry name" value="LDL receptor-like module"/>
    <property type="match status" value="1"/>
</dbReference>
<reference evidence="10" key="2">
    <citation type="submission" date="2025-08" db="UniProtKB">
        <authorList>
            <consortium name="Ensembl"/>
        </authorList>
    </citation>
    <scope>IDENTIFICATION</scope>
</reference>
<name>H2Y819_CIOSA</name>
<dbReference type="PROSITE" id="PS00135">
    <property type="entry name" value="TRYPSIN_SER"/>
    <property type="match status" value="3"/>
</dbReference>
<dbReference type="AlphaFoldDB" id="H2Y819"/>
<dbReference type="FunFam" id="2.40.10.10:FF:000015">
    <property type="entry name" value="Atrial natriuretic peptide-converting enzyme"/>
    <property type="match status" value="2"/>
</dbReference>
<dbReference type="eggNOG" id="KOG3627">
    <property type="taxonomic scope" value="Eukaryota"/>
</dbReference>
<evidence type="ECO:0000259" key="9">
    <source>
        <dbReference type="PROSITE" id="PS50240"/>
    </source>
</evidence>
<dbReference type="Ensembl" id="ENSCSAVT00000001486.1">
    <property type="protein sequence ID" value="ENSCSAVP00000001467.1"/>
    <property type="gene ID" value="ENSCSAVG00000000837.1"/>
</dbReference>
<dbReference type="InterPro" id="IPR023415">
    <property type="entry name" value="LDLR_class-A_CS"/>
</dbReference>
<dbReference type="InterPro" id="IPR001254">
    <property type="entry name" value="Trypsin_dom"/>
</dbReference>
<dbReference type="GO" id="GO:0004252">
    <property type="term" value="F:serine-type endopeptidase activity"/>
    <property type="evidence" value="ECO:0007669"/>
    <property type="project" value="InterPro"/>
</dbReference>
<dbReference type="InterPro" id="IPR043504">
    <property type="entry name" value="Peptidase_S1_PA_chymotrypsin"/>
</dbReference>
<dbReference type="MEROPS" id="S01.256"/>
<dbReference type="GeneTree" id="ENSGT00940000164686"/>
<protein>
    <recommendedName>
        <fullName evidence="9">Peptidase S1 domain-containing protein</fullName>
    </recommendedName>
</protein>
<dbReference type="Pfam" id="PF00057">
    <property type="entry name" value="Ldl_recept_a"/>
    <property type="match status" value="1"/>
</dbReference>
<dbReference type="SMART" id="SM00192">
    <property type="entry name" value="LDLa"/>
    <property type="match status" value="1"/>
</dbReference>
<evidence type="ECO:0000256" key="6">
    <source>
        <dbReference type="ARBA" id="ARBA00023157"/>
    </source>
</evidence>
<feature type="disulfide bond" evidence="7">
    <location>
        <begin position="24"/>
        <end position="39"/>
    </location>
</feature>
<feature type="domain" description="Peptidase S1" evidence="9">
    <location>
        <begin position="686"/>
        <end position="921"/>
    </location>
</feature>
<comment type="subcellular location">
    <subcellularLocation>
        <location evidence="1">Secreted</location>
    </subcellularLocation>
</comment>
<keyword evidence="4 8" id="KW-0378">Hydrolase</keyword>
<evidence type="ECO:0000256" key="2">
    <source>
        <dbReference type="ARBA" id="ARBA00022525"/>
    </source>
</evidence>
<dbReference type="InParanoid" id="H2Y819"/>
<dbReference type="Gene3D" id="2.40.10.10">
    <property type="entry name" value="Trypsin-like serine proteases"/>
    <property type="match status" value="5"/>
</dbReference>
<evidence type="ECO:0000256" key="3">
    <source>
        <dbReference type="ARBA" id="ARBA00022670"/>
    </source>
</evidence>
<organism evidence="10 11">
    <name type="scientific">Ciona savignyi</name>
    <name type="common">Pacific transparent sea squirt</name>
    <dbReference type="NCBI Taxonomy" id="51511"/>
    <lineage>
        <taxon>Eukaryota</taxon>
        <taxon>Metazoa</taxon>
        <taxon>Chordata</taxon>
        <taxon>Tunicata</taxon>
        <taxon>Ascidiacea</taxon>
        <taxon>Phlebobranchia</taxon>
        <taxon>Cionidae</taxon>
        <taxon>Ciona</taxon>
    </lineage>
</organism>
<evidence type="ECO:0000256" key="7">
    <source>
        <dbReference type="PROSITE-ProRule" id="PRU00124"/>
    </source>
</evidence>
<evidence type="ECO:0000313" key="10">
    <source>
        <dbReference type="Ensembl" id="ENSCSAVP00000001467.1"/>
    </source>
</evidence>
<dbReference type="SUPFAM" id="SSF50494">
    <property type="entry name" value="Trypsin-like serine proteases"/>
    <property type="match status" value="3"/>
</dbReference>
<proteinExistence type="predicted"/>
<keyword evidence="3 8" id="KW-0645">Protease</keyword>
<dbReference type="GO" id="GO:0005576">
    <property type="term" value="C:extracellular region"/>
    <property type="evidence" value="ECO:0007669"/>
    <property type="project" value="UniProtKB-SubCell"/>
</dbReference>
<dbReference type="Gene3D" id="4.10.400.10">
    <property type="entry name" value="Low-density Lipoprotein Receptor"/>
    <property type="match status" value="1"/>
</dbReference>
<reference evidence="10" key="3">
    <citation type="submission" date="2025-09" db="UniProtKB">
        <authorList>
            <consortium name="Ensembl"/>
        </authorList>
    </citation>
    <scope>IDENTIFICATION</scope>
</reference>
<dbReference type="PROSITE" id="PS50240">
    <property type="entry name" value="TRYPSIN_DOM"/>
    <property type="match status" value="3"/>
</dbReference>
<dbReference type="FunFam" id="2.40.10.10:FF:000006">
    <property type="entry name" value="Serine proteinase stubble"/>
    <property type="match status" value="1"/>
</dbReference>
<reference evidence="11" key="1">
    <citation type="submission" date="2003-08" db="EMBL/GenBank/DDBJ databases">
        <authorList>
            <person name="Birren B."/>
            <person name="Nusbaum C."/>
            <person name="Abebe A."/>
            <person name="Abouelleil A."/>
            <person name="Adekoya E."/>
            <person name="Ait-zahra M."/>
            <person name="Allen N."/>
            <person name="Allen T."/>
            <person name="An P."/>
            <person name="Anderson M."/>
            <person name="Anderson S."/>
            <person name="Arachchi H."/>
            <person name="Armbruster J."/>
            <person name="Bachantsang P."/>
            <person name="Baldwin J."/>
            <person name="Barry A."/>
            <person name="Bayul T."/>
            <person name="Blitshsteyn B."/>
            <person name="Bloom T."/>
            <person name="Blye J."/>
            <person name="Boguslavskiy L."/>
            <person name="Borowsky M."/>
            <person name="Boukhgalter B."/>
            <person name="Brunache A."/>
            <person name="Butler J."/>
            <person name="Calixte N."/>
            <person name="Calvo S."/>
            <person name="Camarata J."/>
            <person name="Campo K."/>
            <person name="Chang J."/>
            <person name="Cheshatsang Y."/>
            <person name="Citroen M."/>
            <person name="Collymore A."/>
            <person name="Considine T."/>
            <person name="Cook A."/>
            <person name="Cooke P."/>
            <person name="Corum B."/>
            <person name="Cuomo C."/>
            <person name="David R."/>
            <person name="Dawoe T."/>
            <person name="Degray S."/>
            <person name="Dodge S."/>
            <person name="Dooley K."/>
            <person name="Dorje P."/>
            <person name="Dorjee K."/>
            <person name="Dorris L."/>
            <person name="Duffey N."/>
            <person name="Dupes A."/>
            <person name="Elkins T."/>
            <person name="Engels R."/>
            <person name="Erickson J."/>
            <person name="Farina A."/>
            <person name="Faro S."/>
            <person name="Ferreira P."/>
            <person name="Fischer H."/>
            <person name="Fitzgerald M."/>
            <person name="Foley K."/>
            <person name="Gage D."/>
            <person name="Galagan J."/>
            <person name="Gearin G."/>
            <person name="Gnerre S."/>
            <person name="Gnirke A."/>
            <person name="Goyette A."/>
            <person name="Graham J."/>
            <person name="Grandbois E."/>
            <person name="Gyaltsen K."/>
            <person name="Hafez N."/>
            <person name="Hagopian D."/>
            <person name="Hagos B."/>
            <person name="Hall J."/>
            <person name="Hatcher B."/>
            <person name="Heller A."/>
            <person name="Higgins H."/>
            <person name="Honan T."/>
            <person name="Horn A."/>
            <person name="Houde N."/>
            <person name="Hughes L."/>
            <person name="Hulme W."/>
            <person name="Husby E."/>
            <person name="Iliev I."/>
            <person name="Jaffe D."/>
            <person name="Jones C."/>
            <person name="Kamal M."/>
            <person name="Kamat A."/>
            <person name="Kamvysselis M."/>
            <person name="Karlsson E."/>
            <person name="Kells C."/>
            <person name="Kieu A."/>
            <person name="Kisner P."/>
            <person name="Kodira C."/>
            <person name="Kulbokas E."/>
            <person name="Labutti K."/>
            <person name="Lama D."/>
            <person name="Landers T."/>
            <person name="Leger J."/>
            <person name="Levine S."/>
            <person name="Lewis D."/>
            <person name="Lewis T."/>
            <person name="Lindblad-toh K."/>
            <person name="Liu X."/>
            <person name="Lokyitsang T."/>
            <person name="Lokyitsang Y."/>
            <person name="Lucien O."/>
            <person name="Lui A."/>
            <person name="Ma L.J."/>
            <person name="Mabbitt R."/>
            <person name="Macdonald J."/>
            <person name="Maclean C."/>
            <person name="Major J."/>
            <person name="Manning J."/>
            <person name="Marabella R."/>
            <person name="Maru K."/>
            <person name="Matthews C."/>
            <person name="Mauceli E."/>
            <person name="Mccarthy M."/>
            <person name="Mcdonough S."/>
            <person name="Mcghee T."/>
            <person name="Meldrim J."/>
            <person name="Meneus L."/>
            <person name="Mesirov J."/>
            <person name="Mihalev A."/>
            <person name="Mihova T."/>
            <person name="Mikkelsen T."/>
            <person name="Mlenga V."/>
            <person name="Moru K."/>
            <person name="Mozes J."/>
            <person name="Mulrain L."/>
            <person name="Munson G."/>
            <person name="Naylor J."/>
            <person name="Newes C."/>
            <person name="Nguyen C."/>
            <person name="Nguyen N."/>
            <person name="Nguyen T."/>
            <person name="Nicol R."/>
            <person name="Nielsen C."/>
            <person name="Nizzari M."/>
            <person name="Norbu C."/>
            <person name="Norbu N."/>
            <person name="O'donnell P."/>
            <person name="Okoawo O."/>
            <person name="O'leary S."/>
            <person name="Omotosho B."/>
            <person name="O'neill K."/>
            <person name="Osman S."/>
            <person name="Parker S."/>
            <person name="Perrin D."/>
            <person name="Phunkhang P."/>
            <person name="Piqani B."/>
            <person name="Purcell S."/>
            <person name="Rachupka T."/>
            <person name="Ramasamy U."/>
            <person name="Rameau R."/>
            <person name="Ray V."/>
            <person name="Raymond C."/>
            <person name="Retta R."/>
            <person name="Richardson S."/>
            <person name="Rise C."/>
            <person name="Rodriguez J."/>
            <person name="Rogers J."/>
            <person name="Rogov P."/>
            <person name="Rutman M."/>
            <person name="Schupbach R."/>
            <person name="Seaman C."/>
            <person name="Settipalli S."/>
            <person name="Sharpe T."/>
            <person name="Sheridan J."/>
            <person name="Sherpa N."/>
            <person name="Shi J."/>
            <person name="Smirnov S."/>
            <person name="Smith C."/>
            <person name="Sougnez C."/>
            <person name="Spencer B."/>
            <person name="Stalker J."/>
            <person name="Stange-thomann N."/>
            <person name="Stavropoulos S."/>
            <person name="Stetson K."/>
            <person name="Stone C."/>
            <person name="Stone S."/>
            <person name="Stubbs M."/>
            <person name="Talamas J."/>
            <person name="Tchuinga P."/>
            <person name="Tenzing P."/>
            <person name="Tesfaye S."/>
            <person name="Theodore J."/>
            <person name="Thoulutsang Y."/>
            <person name="Topham K."/>
            <person name="Towey S."/>
            <person name="Tsamla T."/>
            <person name="Tsomo N."/>
            <person name="Vallee D."/>
            <person name="Vassiliev H."/>
            <person name="Venkataraman V."/>
            <person name="Vinson J."/>
            <person name="Vo A."/>
            <person name="Wade C."/>
            <person name="Wang S."/>
            <person name="Wangchuk T."/>
            <person name="Wangdi T."/>
            <person name="Whittaker C."/>
            <person name="Wilkinson J."/>
            <person name="Wu Y."/>
            <person name="Wyman D."/>
            <person name="Yadav S."/>
            <person name="Yang S."/>
            <person name="Yang X."/>
            <person name="Yeager S."/>
            <person name="Yee E."/>
            <person name="Young G."/>
            <person name="Zainoun J."/>
            <person name="Zembeck L."/>
            <person name="Zimmer A."/>
            <person name="Zody M."/>
            <person name="Lander E."/>
        </authorList>
    </citation>
    <scope>NUCLEOTIDE SEQUENCE [LARGE SCALE GENOMIC DNA]</scope>
</reference>
<feature type="domain" description="Peptidase S1" evidence="9">
    <location>
        <begin position="356"/>
        <end position="588"/>
    </location>
</feature>
<accession>H2Y819</accession>
<evidence type="ECO:0000256" key="5">
    <source>
        <dbReference type="ARBA" id="ARBA00022825"/>
    </source>
</evidence>
<evidence type="ECO:0000256" key="1">
    <source>
        <dbReference type="ARBA" id="ARBA00004613"/>
    </source>
</evidence>
<dbReference type="InterPro" id="IPR036055">
    <property type="entry name" value="LDL_receptor-like_sf"/>
</dbReference>
<dbReference type="Pfam" id="PF00089">
    <property type="entry name" value="Trypsin"/>
    <property type="match status" value="3"/>
</dbReference>
<dbReference type="CDD" id="cd00190">
    <property type="entry name" value="Tryp_SPc"/>
    <property type="match status" value="3"/>
</dbReference>
<dbReference type="InterPro" id="IPR001314">
    <property type="entry name" value="Peptidase_S1A"/>
</dbReference>
<dbReference type="InterPro" id="IPR018114">
    <property type="entry name" value="TRYPSIN_HIS"/>
</dbReference>
<dbReference type="PANTHER" id="PTHR24252:SF7">
    <property type="entry name" value="HYALIN"/>
    <property type="match status" value="1"/>
</dbReference>